<name>A0ABQ5VRC0_9RHOB</name>
<proteinExistence type="predicted"/>
<protein>
    <recommendedName>
        <fullName evidence="3">Tat (Twin-arginine translocation) pathway signal sequence</fullName>
    </recommendedName>
</protein>
<gene>
    <name evidence="1" type="ORF">GCM10007939_01620</name>
</gene>
<dbReference type="Proteomes" id="UP001156694">
    <property type="component" value="Unassembled WGS sequence"/>
</dbReference>
<evidence type="ECO:0000313" key="2">
    <source>
        <dbReference type="Proteomes" id="UP001156694"/>
    </source>
</evidence>
<accession>A0ABQ5VRC0</accession>
<dbReference type="RefSeq" id="WP_284375226.1">
    <property type="nucleotide sequence ID" value="NZ_BSNN01000002.1"/>
</dbReference>
<dbReference type="EMBL" id="BSNN01000002">
    <property type="protein sequence ID" value="GLQ33879.1"/>
    <property type="molecule type" value="Genomic_DNA"/>
</dbReference>
<organism evidence="1 2">
    <name type="scientific">Amylibacter marinus</name>
    <dbReference type="NCBI Taxonomy" id="1475483"/>
    <lineage>
        <taxon>Bacteria</taxon>
        <taxon>Pseudomonadati</taxon>
        <taxon>Pseudomonadota</taxon>
        <taxon>Alphaproteobacteria</taxon>
        <taxon>Rhodobacterales</taxon>
        <taxon>Paracoccaceae</taxon>
        <taxon>Amylibacter</taxon>
    </lineage>
</organism>
<comment type="caution">
    <text evidence="1">The sequence shown here is derived from an EMBL/GenBank/DDBJ whole genome shotgun (WGS) entry which is preliminary data.</text>
</comment>
<evidence type="ECO:0000313" key="1">
    <source>
        <dbReference type="EMBL" id="GLQ33879.1"/>
    </source>
</evidence>
<evidence type="ECO:0008006" key="3">
    <source>
        <dbReference type="Google" id="ProtNLM"/>
    </source>
</evidence>
<keyword evidence="2" id="KW-1185">Reference proteome</keyword>
<reference evidence="2" key="1">
    <citation type="journal article" date="2019" name="Int. J. Syst. Evol. Microbiol.">
        <title>The Global Catalogue of Microorganisms (GCM) 10K type strain sequencing project: providing services to taxonomists for standard genome sequencing and annotation.</title>
        <authorList>
            <consortium name="The Broad Institute Genomics Platform"/>
            <consortium name="The Broad Institute Genome Sequencing Center for Infectious Disease"/>
            <person name="Wu L."/>
            <person name="Ma J."/>
        </authorList>
    </citation>
    <scope>NUCLEOTIDE SEQUENCE [LARGE SCALE GENOMIC DNA]</scope>
    <source>
        <strain evidence="2">NBRC 110140</strain>
    </source>
</reference>
<sequence>MSDDTSIKISRRGVLASGGAALGLRLVPNVASKVGGRRILTVYFDKAAGMMRAVERVVP</sequence>